<reference evidence="3 4" key="1">
    <citation type="journal article" date="2012" name="BMC Genomics">
        <title>Comparative genomics of the classical Bordetella subspecies: the evolution and exchange of virulence-associated diversity amongst closely related pathogens.</title>
        <authorList>
            <person name="Park J."/>
            <person name="Zhang Y."/>
            <person name="Buboltz A.M."/>
            <person name="Zhang X."/>
            <person name="Schuster S.C."/>
            <person name="Ahuja U."/>
            <person name="Liu M."/>
            <person name="Miller J.F."/>
            <person name="Sebaihia M."/>
            <person name="Bentley S.D."/>
            <person name="Parkhill J."/>
            <person name="Harvill E.T."/>
        </authorList>
    </citation>
    <scope>NUCLEOTIDE SEQUENCE [LARGE SCALE GENOMIC DNA]</scope>
    <source>
        <strain evidence="3 4">253</strain>
    </source>
</reference>
<dbReference type="Proteomes" id="UP000007564">
    <property type="component" value="Chromosome"/>
</dbReference>
<sequence length="325" mass="34263">MMKTMTKRWLGAGVAAASMMAGAGAYAADYPQRPITLVVPYAAGGTTDILGRALAEALAGELKQAVVVENKPGANGTRGASGMKQARPDGYTLTMVPLGVFRQPYIQQVNYDPLKDLTYVSMVGGYNYAIAVADKAPWKTIQELIEHARSHPGEIFYGVSARYSVNEFLMMDLGRKAGADWTSVPFKGDSEAVTNLLGGQIQVVSATNTILPFAQQGSVRVLATAGEARSPDFPDAPTLAEAGYPVTVTSPLGIAGPAGMAPETVRILDEAIARAARNPKLLETAARYGIGVKYLDHAGYTAYAHKAAVEEKDAVALMLQGAAKP</sequence>
<dbReference type="InterPro" id="IPR005064">
    <property type="entry name" value="BUG"/>
</dbReference>
<dbReference type="PANTHER" id="PTHR42928:SF5">
    <property type="entry name" value="BLR1237 PROTEIN"/>
    <property type="match status" value="1"/>
</dbReference>
<evidence type="ECO:0000313" key="4">
    <source>
        <dbReference type="Proteomes" id="UP000007564"/>
    </source>
</evidence>
<comment type="similarity">
    <text evidence="1">Belongs to the UPF0065 (bug) family.</text>
</comment>
<proteinExistence type="inferred from homology"/>
<dbReference type="Gene3D" id="3.40.190.10">
    <property type="entry name" value="Periplasmic binding protein-like II"/>
    <property type="match status" value="1"/>
</dbReference>
<organism evidence="3 4">
    <name type="scientific">Bordetella bronchiseptica 253</name>
    <dbReference type="NCBI Taxonomy" id="568707"/>
    <lineage>
        <taxon>Bacteria</taxon>
        <taxon>Pseudomonadati</taxon>
        <taxon>Pseudomonadota</taxon>
        <taxon>Betaproteobacteria</taxon>
        <taxon>Burkholderiales</taxon>
        <taxon>Alcaligenaceae</taxon>
        <taxon>Bordetella</taxon>
    </lineage>
</organism>
<gene>
    <name evidence="3" type="ORF">BN112_2336</name>
</gene>
<dbReference type="AlphaFoldDB" id="A0A0C6P4A3"/>
<evidence type="ECO:0000256" key="1">
    <source>
        <dbReference type="ARBA" id="ARBA00006987"/>
    </source>
</evidence>
<dbReference type="RefSeq" id="WP_015064423.1">
    <property type="nucleotide sequence ID" value="NC_019382.1"/>
</dbReference>
<evidence type="ECO:0000256" key="2">
    <source>
        <dbReference type="SAM" id="SignalP"/>
    </source>
</evidence>
<evidence type="ECO:0000313" key="3">
    <source>
        <dbReference type="EMBL" id="CCJ54253.1"/>
    </source>
</evidence>
<dbReference type="PIRSF" id="PIRSF017082">
    <property type="entry name" value="YflP"/>
    <property type="match status" value="1"/>
</dbReference>
<dbReference type="CDD" id="cd07012">
    <property type="entry name" value="PBP2_Bug_TTT"/>
    <property type="match status" value="1"/>
</dbReference>
<feature type="signal peptide" evidence="2">
    <location>
        <begin position="1"/>
        <end position="27"/>
    </location>
</feature>
<protein>
    <submittedName>
        <fullName evidence="3">Putative exported protein</fullName>
    </submittedName>
</protein>
<dbReference type="HOGENOM" id="CLU_045683_1_2_4"/>
<dbReference type="PANTHER" id="PTHR42928">
    <property type="entry name" value="TRICARBOXYLATE-BINDING PROTEIN"/>
    <property type="match status" value="1"/>
</dbReference>
<dbReference type="Gene3D" id="3.40.190.150">
    <property type="entry name" value="Bordetella uptake gene, domain 1"/>
    <property type="match status" value="1"/>
</dbReference>
<dbReference type="InterPro" id="IPR042100">
    <property type="entry name" value="Bug_dom1"/>
</dbReference>
<keyword evidence="2" id="KW-0732">Signal</keyword>
<dbReference type="KEGG" id="bbh:BN112_2336"/>
<feature type="chain" id="PRO_5002197503" evidence="2">
    <location>
        <begin position="28"/>
        <end position="325"/>
    </location>
</feature>
<dbReference type="EMBL" id="HE965806">
    <property type="protein sequence ID" value="CCJ54253.1"/>
    <property type="molecule type" value="Genomic_DNA"/>
</dbReference>
<dbReference type="OrthoDB" id="8678477at2"/>
<dbReference type="SUPFAM" id="SSF53850">
    <property type="entry name" value="Periplasmic binding protein-like II"/>
    <property type="match status" value="1"/>
</dbReference>
<name>A0A0C6P4A3_BORBO</name>
<accession>A0A0C6P4A3</accession>
<dbReference type="Pfam" id="PF03401">
    <property type="entry name" value="TctC"/>
    <property type="match status" value="1"/>
</dbReference>